<evidence type="ECO:0000313" key="2">
    <source>
        <dbReference type="EMBL" id="GET35094.1"/>
    </source>
</evidence>
<feature type="transmembrane region" description="Helical" evidence="1">
    <location>
        <begin position="481"/>
        <end position="503"/>
    </location>
</feature>
<feature type="transmembrane region" description="Helical" evidence="1">
    <location>
        <begin position="12"/>
        <end position="30"/>
    </location>
</feature>
<dbReference type="Gene3D" id="3.30.70.1320">
    <property type="entry name" value="Multidrug efflux transporter AcrB pore domain like"/>
    <property type="match status" value="2"/>
</dbReference>
<dbReference type="EMBL" id="BLAX01000001">
    <property type="protein sequence ID" value="GET35094.1"/>
    <property type="molecule type" value="Genomic_DNA"/>
</dbReference>
<feature type="transmembrane region" description="Helical" evidence="1">
    <location>
        <begin position="991"/>
        <end position="1010"/>
    </location>
</feature>
<keyword evidence="1" id="KW-0812">Transmembrane</keyword>
<reference evidence="2 3" key="1">
    <citation type="submission" date="2019-10" db="EMBL/GenBank/DDBJ databases">
        <title>Prolixibacter strains distinguished by the presence of nitrate reductase genes were adept at nitrate-dependent anaerobic corrosion of metallic iron and carbon steel.</title>
        <authorList>
            <person name="Iino T."/>
            <person name="Shono N."/>
            <person name="Ito K."/>
            <person name="Nakamura R."/>
            <person name="Sueoka K."/>
            <person name="Harayama S."/>
            <person name="Ohkuma M."/>
        </authorList>
    </citation>
    <scope>NUCLEOTIDE SEQUENCE [LARGE SCALE GENOMIC DNA]</scope>
    <source>
        <strain evidence="2 3">JCM 13498</strain>
    </source>
</reference>
<feature type="transmembrane region" description="Helical" evidence="1">
    <location>
        <begin position="915"/>
        <end position="936"/>
    </location>
</feature>
<feature type="transmembrane region" description="Helical" evidence="1">
    <location>
        <begin position="1022"/>
        <end position="1048"/>
    </location>
</feature>
<gene>
    <name evidence="2" type="ORF">PbJCM13498_39570</name>
</gene>
<dbReference type="Gene3D" id="3.30.70.1430">
    <property type="entry name" value="Multidrug efflux transporter AcrB pore domain"/>
    <property type="match status" value="2"/>
</dbReference>
<dbReference type="Pfam" id="PF00873">
    <property type="entry name" value="ACR_tran"/>
    <property type="match status" value="1"/>
</dbReference>
<dbReference type="GO" id="GO:0005886">
    <property type="term" value="C:plasma membrane"/>
    <property type="evidence" value="ECO:0007669"/>
    <property type="project" value="TreeGrafter"/>
</dbReference>
<name>A0A5M4B4M7_9BACT</name>
<proteinExistence type="predicted"/>
<dbReference type="InterPro" id="IPR001036">
    <property type="entry name" value="Acrflvin-R"/>
</dbReference>
<sequence length="1063" mass="120420">MVKFLIQRPIAVSMTFIAILVLGVLAMNYIPVSLMPDVDIPEITVQVSVPNTPARELENTVIQPIRRQLMQVSHLADIKSETRNESGIIHLKFDYGTDIDFAFIEVNEKIDRAMNYLPRNIDRPRVIKANATDIPVFYLNLTTRDSSKRVSGYKFQVAGSGESKVRENKNDELYPVSQKFVELSRFASNVIRKRIEQLPEVAMVDMSGLVSPELLIIPDNRKLESLGITQDKLESIIENNNIKLGNLLIRDGQYQYNIRFSSTLQNKKDIEDIYFKVNDRLLQLKDVATVVEHPQKQKGKVLYNGQDAVTFAVIKQSDAQMSALKDKLNELVAHFEKDYPAIRFSVTRNQTKLLDYSIRNLDQSLLWGALLAFLIMFLFMRDPKAPLLIGITIPTSLVISMLFFFVLHISINIISLSGIILGVGMMVDNSIIVIDNITQHRERLKRKAVQQGESFDEESDPLALACTNGTNEVFRPMLSSVLTTCAVFIPLIFISGITGALFYDQAMAITIGLLVSLAVSITLLPVYYRLVYRKEKTRKEHNFWERISSLNFEKVYMKGFRFVMRKQKIAWGIVILLLLGTVWLFHDLNKTKLPPITKDETLLTIDWNQRIHIDENRRRSEQLVAQIQPLLKENTCLVGEQQFILDPSSAASSSEVVIYLKAKKPKDLDVVIRKANQFLQRNYPESIYSFKDAGNIFNMLFADNEKPLVARLRAVNDYGPKQISFLERAREKLQTAFPEQHIGQLPLYTYTVLRTNPAKLLLYDVSFKTVYSKLKSAFNENQLFLITDNQDFVPVILGDQTQTIRNILQNLFIQNSKNKLIPVRDLISETSGQDLKTIVAGKEGEYYPVPFDVKANQAGAEMQRIRQVVSGDRNYEVSFSGSILSNRKLMVQLFLILLVSIGLLYFILSSQFESLSLPLIVLMEVPVDIFGAFLALKLDGEGINLMSLIGIIVMTGIIINDSILKIDTINQLRKEGYSLLRAMTEAGHRRLKPILMTSLTTILALVPFLFTSGLGSDLQRPLALAVIGGMTLGTLVSLYLVPLGYYYLKRGEKSPVRTNPSES</sequence>
<dbReference type="InterPro" id="IPR027463">
    <property type="entry name" value="AcrB_DN_DC_subdom"/>
</dbReference>
<dbReference type="PRINTS" id="PR00702">
    <property type="entry name" value="ACRIFLAVINRP"/>
</dbReference>
<feature type="transmembrane region" description="Helical" evidence="1">
    <location>
        <begin position="387"/>
        <end position="407"/>
    </location>
</feature>
<evidence type="ECO:0000313" key="3">
    <source>
        <dbReference type="Proteomes" id="UP000391834"/>
    </source>
</evidence>
<feature type="transmembrane region" description="Helical" evidence="1">
    <location>
        <begin position="889"/>
        <end position="908"/>
    </location>
</feature>
<protein>
    <submittedName>
        <fullName evidence="2">Cation transporter</fullName>
    </submittedName>
</protein>
<feature type="transmembrane region" description="Helical" evidence="1">
    <location>
        <begin position="413"/>
        <end position="437"/>
    </location>
</feature>
<feature type="transmembrane region" description="Helical" evidence="1">
    <location>
        <begin position="569"/>
        <end position="586"/>
    </location>
</feature>
<dbReference type="SUPFAM" id="SSF82693">
    <property type="entry name" value="Multidrug efflux transporter AcrB pore domain, PN1, PN2, PC1 and PC2 subdomains"/>
    <property type="match status" value="2"/>
</dbReference>
<dbReference type="AlphaFoldDB" id="A0A5M4B4M7"/>
<keyword evidence="1" id="KW-1133">Transmembrane helix</keyword>
<dbReference type="PANTHER" id="PTHR32063">
    <property type="match status" value="1"/>
</dbReference>
<dbReference type="Gene3D" id="3.30.70.1440">
    <property type="entry name" value="Multidrug efflux transporter AcrB pore domain"/>
    <property type="match status" value="1"/>
</dbReference>
<dbReference type="SUPFAM" id="SSF82866">
    <property type="entry name" value="Multidrug efflux transporter AcrB transmembrane domain"/>
    <property type="match status" value="2"/>
</dbReference>
<dbReference type="Gene3D" id="1.20.1640.10">
    <property type="entry name" value="Multidrug efflux transporter AcrB transmembrane domain"/>
    <property type="match status" value="3"/>
</dbReference>
<evidence type="ECO:0000256" key="1">
    <source>
        <dbReference type="SAM" id="Phobius"/>
    </source>
</evidence>
<accession>A0A5M4B4M7</accession>
<feature type="transmembrane region" description="Helical" evidence="1">
    <location>
        <begin position="509"/>
        <end position="530"/>
    </location>
</feature>
<keyword evidence="1" id="KW-0472">Membrane</keyword>
<comment type="caution">
    <text evidence="2">The sequence shown here is derived from an EMBL/GenBank/DDBJ whole genome shotgun (WGS) entry which is preliminary data.</text>
</comment>
<dbReference type="OrthoDB" id="9798415at2"/>
<dbReference type="GO" id="GO:0042910">
    <property type="term" value="F:xenobiotic transmembrane transporter activity"/>
    <property type="evidence" value="ECO:0007669"/>
    <property type="project" value="TreeGrafter"/>
</dbReference>
<organism evidence="2 3">
    <name type="scientific">Prolixibacter bellariivorans</name>
    <dbReference type="NCBI Taxonomy" id="314319"/>
    <lineage>
        <taxon>Bacteria</taxon>
        <taxon>Pseudomonadati</taxon>
        <taxon>Bacteroidota</taxon>
        <taxon>Bacteroidia</taxon>
        <taxon>Marinilabiliales</taxon>
        <taxon>Prolixibacteraceae</taxon>
        <taxon>Prolixibacter</taxon>
    </lineage>
</organism>
<feature type="transmembrane region" description="Helical" evidence="1">
    <location>
        <begin position="942"/>
        <end position="964"/>
    </location>
</feature>
<dbReference type="SUPFAM" id="SSF82714">
    <property type="entry name" value="Multidrug efflux transporter AcrB TolC docking domain, DN and DC subdomains"/>
    <property type="match status" value="1"/>
</dbReference>
<dbReference type="Gene3D" id="3.30.2090.10">
    <property type="entry name" value="Multidrug efflux transporter AcrB TolC docking domain, DN and DC subdomains"/>
    <property type="match status" value="2"/>
</dbReference>
<feature type="transmembrane region" description="Helical" evidence="1">
    <location>
        <begin position="364"/>
        <end position="380"/>
    </location>
</feature>
<keyword evidence="3" id="KW-1185">Reference proteome</keyword>
<dbReference type="RefSeq" id="WP_027586018.1">
    <property type="nucleotide sequence ID" value="NZ_BLAX01000001.1"/>
</dbReference>
<dbReference type="Proteomes" id="UP000391834">
    <property type="component" value="Unassembled WGS sequence"/>
</dbReference>
<dbReference type="PANTHER" id="PTHR32063:SF0">
    <property type="entry name" value="SWARMING MOTILITY PROTEIN SWRC"/>
    <property type="match status" value="1"/>
</dbReference>